<dbReference type="InterPro" id="IPR019600">
    <property type="entry name" value="Hemin_uptake_protein_HemP"/>
</dbReference>
<dbReference type="Proteomes" id="UP000048926">
    <property type="component" value="Unassembled WGS sequence"/>
</dbReference>
<proteinExistence type="predicted"/>
<dbReference type="OrthoDB" id="7870498at2"/>
<dbReference type="Gene3D" id="2.10.70.10">
    <property type="entry name" value="Complement Module, domain 1"/>
    <property type="match status" value="1"/>
</dbReference>
<feature type="compositionally biased region" description="Low complexity" evidence="1">
    <location>
        <begin position="16"/>
        <end position="28"/>
    </location>
</feature>
<accession>A0A0M6Y3Q1</accession>
<dbReference type="Pfam" id="PF10636">
    <property type="entry name" value="hemP"/>
    <property type="match status" value="1"/>
</dbReference>
<evidence type="ECO:0000313" key="2">
    <source>
        <dbReference type="EMBL" id="CTQ44726.1"/>
    </source>
</evidence>
<feature type="region of interest" description="Disordered" evidence="1">
    <location>
        <begin position="1"/>
        <end position="35"/>
    </location>
</feature>
<dbReference type="RefSeq" id="WP_031269825.1">
    <property type="nucleotide sequence ID" value="NZ_CP045617.1"/>
</dbReference>
<protein>
    <submittedName>
        <fullName evidence="2">Hemin uptake protein</fullName>
    </submittedName>
</protein>
<name>A0A0M6Y3Q1_9HYPH</name>
<keyword evidence="3" id="KW-1185">Reference proteome</keyword>
<dbReference type="EMBL" id="CXST01000002">
    <property type="protein sequence ID" value="CTQ44726.1"/>
    <property type="molecule type" value="Genomic_DNA"/>
</dbReference>
<organism evidence="2 3">
    <name type="scientific">Roseibium aggregatum</name>
    <dbReference type="NCBI Taxonomy" id="187304"/>
    <lineage>
        <taxon>Bacteria</taxon>
        <taxon>Pseudomonadati</taxon>
        <taxon>Pseudomonadota</taxon>
        <taxon>Alphaproteobacteria</taxon>
        <taxon>Hyphomicrobiales</taxon>
        <taxon>Stappiaceae</taxon>
        <taxon>Roseibium</taxon>
    </lineage>
</organism>
<evidence type="ECO:0000313" key="3">
    <source>
        <dbReference type="Proteomes" id="UP000048926"/>
    </source>
</evidence>
<sequence length="71" mass="8078">MTPTANSQKHRLSLGSSSRATRAFAATPPREHKSELDTRDLFSGQRQIQIRHNDETYRLSITKQGKLILTK</sequence>
<gene>
    <name evidence="2" type="ORF">LAL4801_03172</name>
</gene>
<reference evidence="3" key="1">
    <citation type="submission" date="2015-07" db="EMBL/GenBank/DDBJ databases">
        <authorList>
            <person name="Rodrigo-Torres Lidia"/>
            <person name="Arahal R.David."/>
        </authorList>
    </citation>
    <scope>NUCLEOTIDE SEQUENCE [LARGE SCALE GENOMIC DNA]</scope>
    <source>
        <strain evidence="3">CECT 4801</strain>
    </source>
</reference>
<evidence type="ECO:0000256" key="1">
    <source>
        <dbReference type="SAM" id="MobiDB-lite"/>
    </source>
</evidence>
<dbReference type="AlphaFoldDB" id="A0A0M6Y3Q1"/>